<keyword evidence="1" id="KW-0812">Transmembrane</keyword>
<keyword evidence="1" id="KW-0472">Membrane</keyword>
<accession>A0A2K8QKF3</accession>
<dbReference type="EMBL" id="CP025003">
    <property type="protein sequence ID" value="ATZ94007.1"/>
    <property type="molecule type" value="Genomic_DNA"/>
</dbReference>
<feature type="transmembrane region" description="Helical" evidence="1">
    <location>
        <begin position="66"/>
        <end position="88"/>
    </location>
</feature>
<evidence type="ECO:0000313" key="2">
    <source>
        <dbReference type="EMBL" id="ATZ94007.1"/>
    </source>
</evidence>
<dbReference type="RefSeq" id="WP_100849316.1">
    <property type="nucleotide sequence ID" value="NZ_BMJF01000001.1"/>
</dbReference>
<keyword evidence="3" id="KW-1185">Reference proteome</keyword>
<keyword evidence="1" id="KW-1133">Transmembrane helix</keyword>
<dbReference type="Proteomes" id="UP000231901">
    <property type="component" value="Chromosome"/>
</dbReference>
<protein>
    <submittedName>
        <fullName evidence="2">Copper resistance protein</fullName>
    </submittedName>
</protein>
<evidence type="ECO:0000256" key="1">
    <source>
        <dbReference type="SAM" id="Phobius"/>
    </source>
</evidence>
<gene>
    <name evidence="2" type="ORF">CVE23_08555</name>
</gene>
<sequence>MRNRQLVGNLFLALACLSMLTCLIQRVASLQLLLANPISATASAFAPSEDPPAAITPCQLSAHSLLMVQPLLMEHIIPLLTLVFAAVAPRVKIRLTFPVAHLFFPPLLRIHLKHCVFRE</sequence>
<dbReference type="PROSITE" id="PS51257">
    <property type="entry name" value="PROKAR_LIPOPROTEIN"/>
    <property type="match status" value="1"/>
</dbReference>
<dbReference type="AlphaFoldDB" id="A0A2K8QKF3"/>
<organism evidence="2 3">
    <name type="scientific">Dickeya fangzhongdai</name>
    <dbReference type="NCBI Taxonomy" id="1778540"/>
    <lineage>
        <taxon>Bacteria</taxon>
        <taxon>Pseudomonadati</taxon>
        <taxon>Pseudomonadota</taxon>
        <taxon>Gammaproteobacteria</taxon>
        <taxon>Enterobacterales</taxon>
        <taxon>Pectobacteriaceae</taxon>
        <taxon>Dickeya</taxon>
    </lineage>
</organism>
<dbReference type="KEGG" id="dfn:CVE23_08555"/>
<dbReference type="GeneID" id="66564383"/>
<reference evidence="3" key="1">
    <citation type="journal article" date="2018" name="Genome Announc.">
        <title>Complete genome sequence of a Dickeya fangzhongdai type strain causing bleeding canker of pear tree trunks.</title>
        <authorList>
            <person name="Zhao Y."/>
            <person name="Tian Y."/>
            <person name="Li X."/>
            <person name="Hu B."/>
        </authorList>
    </citation>
    <scope>NUCLEOTIDE SEQUENCE [LARGE SCALE GENOMIC DNA]</scope>
    <source>
        <strain evidence="3">DSM 101947</strain>
    </source>
</reference>
<proteinExistence type="predicted"/>
<evidence type="ECO:0000313" key="3">
    <source>
        <dbReference type="Proteomes" id="UP000231901"/>
    </source>
</evidence>
<name>A0A2K8QKF3_9GAMM</name>